<name>A0ABX4Q6H9_9PSED</name>
<gene>
    <name evidence="1" type="ORF">ATI02_5464</name>
</gene>
<reference evidence="1 2" key="1">
    <citation type="submission" date="2017-11" db="EMBL/GenBank/DDBJ databases">
        <title>Genome sequencing of a diverse group of Pseudomonas species.</title>
        <authorList>
            <person name="Loper J."/>
        </authorList>
    </citation>
    <scope>NUCLEOTIDE SEQUENCE [LARGE SCALE GENOMIC DNA]</scope>
    <source>
        <strain evidence="1 2">LMG 25716</strain>
    </source>
</reference>
<accession>A0ABX4Q6H9</accession>
<evidence type="ECO:0000313" key="2">
    <source>
        <dbReference type="Proteomes" id="UP000232455"/>
    </source>
</evidence>
<dbReference type="Proteomes" id="UP000232455">
    <property type="component" value="Unassembled WGS sequence"/>
</dbReference>
<protein>
    <submittedName>
        <fullName evidence="1">Uncharacterized protein</fullName>
    </submittedName>
</protein>
<sequence length="160" mass="18626">MSQTHRIAYLDISPRQTGKTERLIQHAKTHLEAGQRVCFVTLTGLVEDTRRRLPGAAILKDGEELPTDENPDDAVWFYDEFDWLDSIEIRPGAYYATTPKRLREAGLPVENDMLLRLIAAHGGHYRRYTWPFDMSHILKEARSSYSREDFRLLYLGEFLK</sequence>
<evidence type="ECO:0000313" key="1">
    <source>
        <dbReference type="EMBL" id="PKA72410.1"/>
    </source>
</evidence>
<dbReference type="EMBL" id="PHHE01000001">
    <property type="protein sequence ID" value="PKA72410.1"/>
    <property type="molecule type" value="Genomic_DNA"/>
</dbReference>
<proteinExistence type="predicted"/>
<comment type="caution">
    <text evidence="1">The sequence shown here is derived from an EMBL/GenBank/DDBJ whole genome shotgun (WGS) entry which is preliminary data.</text>
</comment>
<dbReference type="RefSeq" id="WP_100847873.1">
    <property type="nucleotide sequence ID" value="NZ_PHHE01000001.1"/>
</dbReference>
<organism evidence="1 2">
    <name type="scientific">Pseudomonas baetica</name>
    <dbReference type="NCBI Taxonomy" id="674054"/>
    <lineage>
        <taxon>Bacteria</taxon>
        <taxon>Pseudomonadati</taxon>
        <taxon>Pseudomonadota</taxon>
        <taxon>Gammaproteobacteria</taxon>
        <taxon>Pseudomonadales</taxon>
        <taxon>Pseudomonadaceae</taxon>
        <taxon>Pseudomonas</taxon>
    </lineage>
</organism>
<keyword evidence="2" id="KW-1185">Reference proteome</keyword>